<feature type="compositionally biased region" description="Pro residues" evidence="1">
    <location>
        <begin position="34"/>
        <end position="45"/>
    </location>
</feature>
<accession>A0A7V8MZN1</accession>
<keyword evidence="4" id="KW-1185">Reference proteome</keyword>
<dbReference type="Pfam" id="PF13731">
    <property type="entry name" value="WxL"/>
    <property type="match status" value="1"/>
</dbReference>
<feature type="region of interest" description="Disordered" evidence="1">
    <location>
        <begin position="1"/>
        <end position="65"/>
    </location>
</feature>
<dbReference type="AlphaFoldDB" id="A0A7V8MZN1"/>
<dbReference type="EMBL" id="JACBNY010000002">
    <property type="protein sequence ID" value="MBA0015935.1"/>
    <property type="molecule type" value="Genomic_DNA"/>
</dbReference>
<evidence type="ECO:0000313" key="4">
    <source>
        <dbReference type="Proteomes" id="UP000530186"/>
    </source>
</evidence>
<proteinExistence type="predicted"/>
<evidence type="ECO:0000259" key="2">
    <source>
        <dbReference type="Pfam" id="PF13731"/>
    </source>
</evidence>
<evidence type="ECO:0000256" key="1">
    <source>
        <dbReference type="SAM" id="MobiDB-lite"/>
    </source>
</evidence>
<gene>
    <name evidence="3" type="ORF">HZR21_02040</name>
</gene>
<dbReference type="InterPro" id="IPR027994">
    <property type="entry name" value="WxL_dom"/>
</dbReference>
<feature type="domain" description="WxL" evidence="2">
    <location>
        <begin position="13"/>
        <end position="234"/>
    </location>
</feature>
<sequence>MSLGLAVKAEATTTQSYDSQGIVGFSTGGGTQPPVDPNIPDPTLPVTPQNPDGSKPNPGGDGPLTIDFASSFDFGTHDISNQDQTYASKAQRYFDSGDLTSNYVQVTDRRGTFSGWELKVKEVAQFTQIATGPQKYRELKGAAIAFNNPVSASLNDQYAPKSQMIQSLIPGVETQIALAEIGEGAGTWVIRWGSQENLTQEGLSPDVTLFVPGTTPKDATAYRTTLNWILSDLPKNTPA</sequence>
<protein>
    <submittedName>
        <fullName evidence="3">WxL domain-containing protein</fullName>
    </submittedName>
</protein>
<organism evidence="3 4">
    <name type="scientific">Pseudolactococcus laudensis</name>
    <dbReference type="NCBI Taxonomy" id="1494461"/>
    <lineage>
        <taxon>Bacteria</taxon>
        <taxon>Bacillati</taxon>
        <taxon>Bacillota</taxon>
        <taxon>Bacilli</taxon>
        <taxon>Lactobacillales</taxon>
        <taxon>Streptococcaceae</taxon>
        <taxon>Pseudolactococcus</taxon>
    </lineage>
</organism>
<name>A0A7V8MZN1_9LACT</name>
<dbReference type="Proteomes" id="UP000530186">
    <property type="component" value="Unassembled WGS sequence"/>
</dbReference>
<evidence type="ECO:0000313" key="3">
    <source>
        <dbReference type="EMBL" id="MBA0015935.1"/>
    </source>
</evidence>
<comment type="caution">
    <text evidence="3">The sequence shown here is derived from an EMBL/GenBank/DDBJ whole genome shotgun (WGS) entry which is preliminary data.</text>
</comment>
<reference evidence="3 4" key="1">
    <citation type="submission" date="2020-07" db="EMBL/GenBank/DDBJ databases">
        <authorList>
            <person name="Hilgarth M."/>
            <person name="Werum V."/>
            <person name="Vogel R.F."/>
        </authorList>
    </citation>
    <scope>NUCLEOTIDE SEQUENCE [LARGE SCALE GENOMIC DNA]</scope>
    <source>
        <strain evidence="3 4">DSM 28961</strain>
    </source>
</reference>